<accession>A0A8E0VPJ3</accession>
<feature type="non-terminal residue" evidence="1">
    <location>
        <position position="230"/>
    </location>
</feature>
<dbReference type="OrthoDB" id="6235385at2759"/>
<keyword evidence="1" id="KW-0251">Elongation factor</keyword>
<name>A0A8E0VPJ3_9TREM</name>
<proteinExistence type="predicted"/>
<reference evidence="1" key="1">
    <citation type="submission" date="2019-05" db="EMBL/GenBank/DDBJ databases">
        <title>Annotation for the trematode Fasciolopsis buski.</title>
        <authorList>
            <person name="Choi Y.-J."/>
        </authorList>
    </citation>
    <scope>NUCLEOTIDE SEQUENCE</scope>
    <source>
        <strain evidence="1">HT</strain>
        <tissue evidence="1">Whole worm</tissue>
    </source>
</reference>
<comment type="caution">
    <text evidence="1">The sequence shown here is derived from an EMBL/GenBank/DDBJ whole genome shotgun (WGS) entry which is preliminary data.</text>
</comment>
<dbReference type="AlphaFoldDB" id="A0A8E0VPJ3"/>
<keyword evidence="2" id="KW-1185">Reference proteome</keyword>
<protein>
    <submittedName>
        <fullName evidence="1">Putative translation elongation factor G</fullName>
    </submittedName>
</protein>
<keyword evidence="1" id="KW-0648">Protein biosynthesis</keyword>
<dbReference type="EMBL" id="LUCM01002517">
    <property type="protein sequence ID" value="KAA0197227.1"/>
    <property type="molecule type" value="Genomic_DNA"/>
</dbReference>
<evidence type="ECO:0000313" key="1">
    <source>
        <dbReference type="EMBL" id="KAA0197227.1"/>
    </source>
</evidence>
<evidence type="ECO:0000313" key="2">
    <source>
        <dbReference type="Proteomes" id="UP000728185"/>
    </source>
</evidence>
<dbReference type="Proteomes" id="UP000728185">
    <property type="component" value="Unassembled WGS sequence"/>
</dbReference>
<gene>
    <name evidence="1" type="ORF">FBUS_08725</name>
</gene>
<organism evidence="1 2">
    <name type="scientific">Fasciolopsis buskii</name>
    <dbReference type="NCBI Taxonomy" id="27845"/>
    <lineage>
        <taxon>Eukaryota</taxon>
        <taxon>Metazoa</taxon>
        <taxon>Spiralia</taxon>
        <taxon>Lophotrochozoa</taxon>
        <taxon>Platyhelminthes</taxon>
        <taxon>Trematoda</taxon>
        <taxon>Digenea</taxon>
        <taxon>Plagiorchiida</taxon>
        <taxon>Echinostomata</taxon>
        <taxon>Echinostomatoidea</taxon>
        <taxon>Fasciolidae</taxon>
        <taxon>Fasciolopsis</taxon>
    </lineage>
</organism>
<dbReference type="GO" id="GO:0003746">
    <property type="term" value="F:translation elongation factor activity"/>
    <property type="evidence" value="ECO:0007669"/>
    <property type="project" value="UniProtKB-KW"/>
</dbReference>
<sequence length="230" mass="26401">QIQLHLQLFRPLAERITFSPPAFGPVRLPGSDFTPWQCALAEEAPRLASTVYRESVDRADFESTVDETGQLSFTKGTESTRRYFPHNDPPKALGYLKASVKALNELKLRQYQDQIADQIEKCALTRMRDPNSYTVATEERNTSGPDVKLKEPIADVNLIMSPLHLALCDARLKRLKLEEAMLLQSEEMCRYEKARDPVSQWYALKTPQFFYEARKHNRLLMSRGRPVSPM</sequence>